<reference evidence="9 10" key="1">
    <citation type="submission" date="2019-03" db="EMBL/GenBank/DDBJ databases">
        <title>Sequencing 23 genomes of Wallemia ichthyophaga.</title>
        <authorList>
            <person name="Gostincar C."/>
        </authorList>
    </citation>
    <scope>NUCLEOTIDE SEQUENCE [LARGE SCALE GENOMIC DNA]</scope>
    <source>
        <strain evidence="9 10">EXF-5753</strain>
    </source>
</reference>
<dbReference type="Proteomes" id="UP000310189">
    <property type="component" value="Unassembled WGS sequence"/>
</dbReference>
<protein>
    <recommendedName>
        <fullName evidence="11">Zinc/iron permease</fullName>
    </recommendedName>
</protein>
<dbReference type="GO" id="GO:0000139">
    <property type="term" value="C:Golgi membrane"/>
    <property type="evidence" value="ECO:0007669"/>
    <property type="project" value="UniProtKB-SubCell"/>
</dbReference>
<sequence>MPSRSLHLLLICICISVGSLLAALSPQILRIRQENVIKLATLGAGLLVGSALGIVIPEGIDSVYDHSSDASIATQKIGILTTTGFVLMLLIDTLIAPHNTHSHNHSHGHVHSHSHGDGSAPPTHAHAHDASDAEAHASHTSQPRRMRSYTPLRPISSTDTSTSPAKAISKTAGLTIHALCDGIALGAATFGDTQGKGLSVVVFLAVAIHKAPASLGLSSSLLSLTPKLSRGFYRLCITAFALSTPFSAMCTYAALRLIHLDASAGSAIPAYALLFSGGTFLFVATQATSEQLECATDRKSFLVMYLVGIFAPVLVSMVFRHGH</sequence>
<feature type="transmembrane region" description="Helical" evidence="8">
    <location>
        <begin position="6"/>
        <end position="24"/>
    </location>
</feature>
<evidence type="ECO:0000256" key="2">
    <source>
        <dbReference type="ARBA" id="ARBA00004394"/>
    </source>
</evidence>
<feature type="transmembrane region" description="Helical" evidence="8">
    <location>
        <begin position="300"/>
        <end position="319"/>
    </location>
</feature>
<dbReference type="Pfam" id="PF02535">
    <property type="entry name" value="Zip"/>
    <property type="match status" value="1"/>
</dbReference>
<evidence type="ECO:0000313" key="10">
    <source>
        <dbReference type="Proteomes" id="UP000310189"/>
    </source>
</evidence>
<evidence type="ECO:0000256" key="6">
    <source>
        <dbReference type="ARBA" id="ARBA00023136"/>
    </source>
</evidence>
<feature type="compositionally biased region" description="Basic residues" evidence="7">
    <location>
        <begin position="101"/>
        <end position="113"/>
    </location>
</feature>
<evidence type="ECO:0000256" key="3">
    <source>
        <dbReference type="ARBA" id="ARBA00022692"/>
    </source>
</evidence>
<dbReference type="EMBL" id="SPNW01000004">
    <property type="protein sequence ID" value="TIA92905.1"/>
    <property type="molecule type" value="Genomic_DNA"/>
</dbReference>
<gene>
    <name evidence="9" type="ORF">E3P99_00343</name>
</gene>
<accession>A0A4T0FXB4</accession>
<dbReference type="PANTHER" id="PTHR16133">
    <property type="entry name" value="SOLUTE CARRIER FAMILY 39 ZINC TRANSPORTER , MEMBER 9-RELATED"/>
    <property type="match status" value="1"/>
</dbReference>
<evidence type="ECO:0008006" key="11">
    <source>
        <dbReference type="Google" id="ProtNLM"/>
    </source>
</evidence>
<keyword evidence="4 8" id="KW-1133">Transmembrane helix</keyword>
<dbReference type="InterPro" id="IPR003689">
    <property type="entry name" value="ZIP"/>
</dbReference>
<comment type="subcellular location">
    <subcellularLocation>
        <location evidence="1">Endomembrane system</location>
        <topology evidence="1">Multi-pass membrane protein</topology>
    </subcellularLocation>
    <subcellularLocation>
        <location evidence="2">Golgi apparatus membrane</location>
    </subcellularLocation>
</comment>
<keyword evidence="6 8" id="KW-0472">Membrane</keyword>
<evidence type="ECO:0000256" key="5">
    <source>
        <dbReference type="ARBA" id="ARBA00023034"/>
    </source>
</evidence>
<evidence type="ECO:0000256" key="1">
    <source>
        <dbReference type="ARBA" id="ARBA00004127"/>
    </source>
</evidence>
<dbReference type="PANTHER" id="PTHR16133:SF0">
    <property type="entry name" value="ZINC_IRON REGULATED TRANSPORTER-RELATED PROTEIN 102B, ISOFORM E"/>
    <property type="match status" value="1"/>
</dbReference>
<evidence type="ECO:0000256" key="8">
    <source>
        <dbReference type="SAM" id="Phobius"/>
    </source>
</evidence>
<dbReference type="OrthoDB" id="19859at2759"/>
<dbReference type="GO" id="GO:0046873">
    <property type="term" value="F:metal ion transmembrane transporter activity"/>
    <property type="evidence" value="ECO:0007669"/>
    <property type="project" value="InterPro"/>
</dbReference>
<evidence type="ECO:0000256" key="7">
    <source>
        <dbReference type="SAM" id="MobiDB-lite"/>
    </source>
</evidence>
<evidence type="ECO:0000256" key="4">
    <source>
        <dbReference type="ARBA" id="ARBA00022989"/>
    </source>
</evidence>
<feature type="region of interest" description="Disordered" evidence="7">
    <location>
        <begin position="101"/>
        <end position="164"/>
    </location>
</feature>
<organism evidence="9 10">
    <name type="scientific">Wallemia hederae</name>
    <dbReference type="NCBI Taxonomy" id="1540922"/>
    <lineage>
        <taxon>Eukaryota</taxon>
        <taxon>Fungi</taxon>
        <taxon>Dikarya</taxon>
        <taxon>Basidiomycota</taxon>
        <taxon>Wallemiomycotina</taxon>
        <taxon>Wallemiomycetes</taxon>
        <taxon>Wallemiales</taxon>
        <taxon>Wallemiaceae</taxon>
        <taxon>Wallemia</taxon>
    </lineage>
</organism>
<dbReference type="AlphaFoldDB" id="A0A4T0FXB4"/>
<feature type="transmembrane region" description="Helical" evidence="8">
    <location>
        <begin position="36"/>
        <end position="57"/>
    </location>
</feature>
<comment type="caution">
    <text evidence="9">The sequence shown here is derived from an EMBL/GenBank/DDBJ whole genome shotgun (WGS) entry which is preliminary data.</text>
</comment>
<dbReference type="InterPro" id="IPR045891">
    <property type="entry name" value="ZIP9"/>
</dbReference>
<feature type="compositionally biased region" description="Basic and acidic residues" evidence="7">
    <location>
        <begin position="126"/>
        <end position="137"/>
    </location>
</feature>
<dbReference type="GO" id="GO:0006829">
    <property type="term" value="P:zinc ion transport"/>
    <property type="evidence" value="ECO:0007669"/>
    <property type="project" value="InterPro"/>
</dbReference>
<feature type="transmembrane region" description="Helical" evidence="8">
    <location>
        <begin position="232"/>
        <end position="255"/>
    </location>
</feature>
<feature type="transmembrane region" description="Helical" evidence="8">
    <location>
        <begin position="267"/>
        <end position="288"/>
    </location>
</feature>
<feature type="compositionally biased region" description="Polar residues" evidence="7">
    <location>
        <begin position="155"/>
        <end position="164"/>
    </location>
</feature>
<evidence type="ECO:0000313" key="9">
    <source>
        <dbReference type="EMBL" id="TIA92905.1"/>
    </source>
</evidence>
<feature type="transmembrane region" description="Helical" evidence="8">
    <location>
        <begin position="77"/>
        <end position="96"/>
    </location>
</feature>
<keyword evidence="5" id="KW-0333">Golgi apparatus</keyword>
<name>A0A4T0FXB4_9BASI</name>
<keyword evidence="3 8" id="KW-0812">Transmembrane</keyword>
<keyword evidence="10" id="KW-1185">Reference proteome</keyword>
<proteinExistence type="predicted"/>